<protein>
    <submittedName>
        <fullName evidence="2">Uncharacterized protein</fullName>
    </submittedName>
</protein>
<organism evidence="2 3">
    <name type="scientific">Demequina litoralis</name>
    <dbReference type="NCBI Taxonomy" id="3051660"/>
    <lineage>
        <taxon>Bacteria</taxon>
        <taxon>Bacillati</taxon>
        <taxon>Actinomycetota</taxon>
        <taxon>Actinomycetes</taxon>
        <taxon>Micrococcales</taxon>
        <taxon>Demequinaceae</taxon>
        <taxon>Demequina</taxon>
    </lineage>
</organism>
<dbReference type="RefSeq" id="WP_301130903.1">
    <property type="nucleotide sequence ID" value="NZ_JAUHPW010000001.1"/>
</dbReference>
<feature type="transmembrane region" description="Helical" evidence="1">
    <location>
        <begin position="12"/>
        <end position="40"/>
    </location>
</feature>
<gene>
    <name evidence="2" type="ORF">QQX09_01335</name>
</gene>
<keyword evidence="1" id="KW-1133">Transmembrane helix</keyword>
<evidence type="ECO:0000313" key="3">
    <source>
        <dbReference type="Proteomes" id="UP001172728"/>
    </source>
</evidence>
<proteinExistence type="predicted"/>
<evidence type="ECO:0000313" key="2">
    <source>
        <dbReference type="EMBL" id="MDN4474493.1"/>
    </source>
</evidence>
<reference evidence="2" key="1">
    <citation type="submission" date="2023-06" db="EMBL/GenBank/DDBJ databases">
        <title>Sysu t00192.</title>
        <authorList>
            <person name="Gao L."/>
            <person name="Fang B.-Z."/>
            <person name="Li W.-J."/>
        </authorList>
    </citation>
    <scope>NUCLEOTIDE SEQUENCE</scope>
    <source>
        <strain evidence="2">SYSU T00192</strain>
    </source>
</reference>
<dbReference type="EMBL" id="JAUHPW010000001">
    <property type="protein sequence ID" value="MDN4474493.1"/>
    <property type="molecule type" value="Genomic_DNA"/>
</dbReference>
<keyword evidence="1" id="KW-0812">Transmembrane</keyword>
<keyword evidence="3" id="KW-1185">Reference proteome</keyword>
<sequence length="515" mass="52672">MIKLRNAMRGDSGVALVMAMGIALIGMTVAIIVVTAVVMASNDSGRDRVRTVEVHSAEAAIDATMAELQTGVPCAPSFSPASYGTGVTKTTVTVDIDYYDDSGAITCTGAVAPSTPTRAVITATSTANKTQVGAQPVRKVQSEVLLTPITNPGANAAIFSAAGFDPKSNFEVEPAITGESADVWIDTGSWECKGNSGSGGGKRTVGSVFVPAGNLTIDAACEIQGDVWVQNNLVVTGNAYDAPITGTSGNVTVRSGTFTLGKAIEIPGAAKLGGAAPSGLTAVGGITANLGAAAIPTLSSVGLPQLEWNAATRNVWVSEGFTIKDAAALGNLQKDSWGGSGGSAQACGSWSMKNGDTAVQLPTGENVFDLTSCGAIDIKKAEFELHGDTAFIVNGISAITTTLKFYTTDVDAVTGELVPHKVWIIVPYSTGGGISSQSTSFEVVSPVSAFVYAPGTIDLNPHGDFRGQIYGGVVAPKNKFTMDYTFVGVPGVDLAEGTSAIIGYDVELVNKHEVS</sequence>
<dbReference type="Proteomes" id="UP001172728">
    <property type="component" value="Unassembled WGS sequence"/>
</dbReference>
<accession>A0ABT8G5T3</accession>
<comment type="caution">
    <text evidence="2">The sequence shown here is derived from an EMBL/GenBank/DDBJ whole genome shotgun (WGS) entry which is preliminary data.</text>
</comment>
<evidence type="ECO:0000256" key="1">
    <source>
        <dbReference type="SAM" id="Phobius"/>
    </source>
</evidence>
<name>A0ABT8G5T3_9MICO</name>
<keyword evidence="1" id="KW-0472">Membrane</keyword>